<dbReference type="InterPro" id="IPR001387">
    <property type="entry name" value="Cro/C1-type_HTH"/>
</dbReference>
<reference evidence="3" key="1">
    <citation type="submission" date="2015-08" db="EMBL/GenBank/DDBJ databases">
        <title>Genome sequencing project for genomic taxonomy and phylogenomics of Bacillus-like bacteria.</title>
        <authorList>
            <person name="Liu B."/>
            <person name="Wang J."/>
            <person name="Zhu Y."/>
            <person name="Liu G."/>
            <person name="Chen Q."/>
            <person name="Chen Z."/>
            <person name="Lan J."/>
            <person name="Che J."/>
            <person name="Ge C."/>
            <person name="Shi H."/>
            <person name="Pan Z."/>
            <person name="Liu X."/>
        </authorList>
    </citation>
    <scope>NUCLEOTIDE SEQUENCE [LARGE SCALE GENOMIC DNA]</scope>
    <source>
        <strain evidence="3">FJAT-22460</strain>
    </source>
</reference>
<keyword evidence="2" id="KW-0238">DNA-binding</keyword>
<name>A0A0M1P0B1_9BACL</name>
<dbReference type="GO" id="GO:0003677">
    <property type="term" value="F:DNA binding"/>
    <property type="evidence" value="ECO:0007669"/>
    <property type="project" value="UniProtKB-KW"/>
</dbReference>
<sequence length="463" mass="53877">MAPTDISISTELVKYIEKENLSISSFANRAGINSGTLSRFINGQQPLSVSGLDLLTEAMNLEEGYFYTAYANESSLNWRRLGPFIMRCAELGKLECITQIVDMMVDVQAYAPQLFDSAEVLYHKGNLAAALIIYKKVAEGEKYQNSERLGWCQYRIFTCSLNSDQENNLNCTIQFEAYVQRLPEAVQLDALEDLTNTLHSLQKWDKAKHYAREMGRISRFLYTVHNHRKTKSKKNNISPKKSLFGYILYSDLILGSIAAEKSNFNEALFYVSCYENQSWIVESDEVSENIKNKFKRWAKGNRYLYQLMNGNFQVIDEYIEYISSIDNAILKALFKIVHAANIYSWNIDKYLEQYEKNITKYYKECIDGKFNKNMLDDQFSTLLLDIGIYYINQRKFRYGSKFILDSLSFSYKINNTDNIVKCCSAIEHIRHEIDPLDLLRYSQFMKEVYDQNEKKADCNHLYS</sequence>
<evidence type="ECO:0000313" key="3">
    <source>
        <dbReference type="Proteomes" id="UP000036932"/>
    </source>
</evidence>
<evidence type="ECO:0000313" key="2">
    <source>
        <dbReference type="EMBL" id="KOR87832.1"/>
    </source>
</evidence>
<dbReference type="PROSITE" id="PS50943">
    <property type="entry name" value="HTH_CROC1"/>
    <property type="match status" value="1"/>
</dbReference>
<dbReference type="SUPFAM" id="SSF47413">
    <property type="entry name" value="lambda repressor-like DNA-binding domains"/>
    <property type="match status" value="1"/>
</dbReference>
<protein>
    <submittedName>
        <fullName evidence="2">DNA-binding protein</fullName>
    </submittedName>
</protein>
<keyword evidence="3" id="KW-1185">Reference proteome</keyword>
<organism evidence="2 3">
    <name type="scientific">Paenibacillus solani</name>
    <dbReference type="NCBI Taxonomy" id="1705565"/>
    <lineage>
        <taxon>Bacteria</taxon>
        <taxon>Bacillati</taxon>
        <taxon>Bacillota</taxon>
        <taxon>Bacilli</taxon>
        <taxon>Bacillales</taxon>
        <taxon>Paenibacillaceae</taxon>
        <taxon>Paenibacillus</taxon>
    </lineage>
</organism>
<dbReference type="CDD" id="cd00093">
    <property type="entry name" value="HTH_XRE"/>
    <property type="match status" value="1"/>
</dbReference>
<proteinExistence type="predicted"/>
<dbReference type="OrthoDB" id="2533829at2"/>
<dbReference type="EMBL" id="LIUT01000001">
    <property type="protein sequence ID" value="KOR87832.1"/>
    <property type="molecule type" value="Genomic_DNA"/>
</dbReference>
<comment type="caution">
    <text evidence="2">The sequence shown here is derived from an EMBL/GenBank/DDBJ whole genome shotgun (WGS) entry which is preliminary data.</text>
</comment>
<dbReference type="Proteomes" id="UP000036932">
    <property type="component" value="Unassembled WGS sequence"/>
</dbReference>
<accession>A0A0M1P0B1</accession>
<gene>
    <name evidence="2" type="ORF">AM231_00855</name>
</gene>
<dbReference type="PATRIC" id="fig|1705565.3.peg.2005"/>
<dbReference type="InterPro" id="IPR010982">
    <property type="entry name" value="Lambda_DNA-bd_dom_sf"/>
</dbReference>
<evidence type="ECO:0000259" key="1">
    <source>
        <dbReference type="PROSITE" id="PS50943"/>
    </source>
</evidence>
<dbReference type="AlphaFoldDB" id="A0A0M1P0B1"/>
<feature type="domain" description="HTH cro/C1-type" evidence="1">
    <location>
        <begin position="12"/>
        <end position="66"/>
    </location>
</feature>
<dbReference type="Gene3D" id="1.10.260.40">
    <property type="entry name" value="lambda repressor-like DNA-binding domains"/>
    <property type="match status" value="1"/>
</dbReference>
<dbReference type="SMART" id="SM00530">
    <property type="entry name" value="HTH_XRE"/>
    <property type="match status" value="1"/>
</dbReference>